<dbReference type="Gene3D" id="3.40.1350.10">
    <property type="match status" value="1"/>
</dbReference>
<dbReference type="PANTHER" id="PTHR34039">
    <property type="entry name" value="UPF0102 PROTEIN YRAN"/>
    <property type="match status" value="1"/>
</dbReference>
<dbReference type="EMBL" id="SHNN01000003">
    <property type="protein sequence ID" value="MCX2982414.1"/>
    <property type="molecule type" value="Genomic_DNA"/>
</dbReference>
<dbReference type="HAMAP" id="MF_00048">
    <property type="entry name" value="UPF0102"/>
    <property type="match status" value="1"/>
</dbReference>
<name>A0ABT3TK61_9GAMM</name>
<dbReference type="InterPro" id="IPR003509">
    <property type="entry name" value="UPF0102_YraN-like"/>
</dbReference>
<dbReference type="InterPro" id="IPR011335">
    <property type="entry name" value="Restrct_endonuc-II-like"/>
</dbReference>
<organism evidence="3 4">
    <name type="scientific">Candidatus Litorirhabdus singularis</name>
    <dbReference type="NCBI Taxonomy" id="2518993"/>
    <lineage>
        <taxon>Bacteria</taxon>
        <taxon>Pseudomonadati</taxon>
        <taxon>Pseudomonadota</taxon>
        <taxon>Gammaproteobacteria</taxon>
        <taxon>Cellvibrionales</taxon>
        <taxon>Halieaceae</taxon>
        <taxon>Candidatus Litorirhabdus</taxon>
    </lineage>
</organism>
<evidence type="ECO:0000256" key="2">
    <source>
        <dbReference type="HAMAP-Rule" id="MF_00048"/>
    </source>
</evidence>
<dbReference type="PANTHER" id="PTHR34039:SF1">
    <property type="entry name" value="UPF0102 PROTEIN YRAN"/>
    <property type="match status" value="1"/>
</dbReference>
<dbReference type="SUPFAM" id="SSF52980">
    <property type="entry name" value="Restriction endonuclease-like"/>
    <property type="match status" value="1"/>
</dbReference>
<dbReference type="CDD" id="cd20736">
    <property type="entry name" value="PoNe_Nuclease"/>
    <property type="match status" value="1"/>
</dbReference>
<protein>
    <recommendedName>
        <fullName evidence="2">UPF0102 protein EYC98_16240</fullName>
    </recommendedName>
</protein>
<reference evidence="3" key="1">
    <citation type="submission" date="2019-02" db="EMBL/GenBank/DDBJ databases">
        <authorList>
            <person name="Li S.-H."/>
        </authorList>
    </citation>
    <scope>NUCLEOTIDE SEQUENCE</scope>
    <source>
        <strain evidence="3">IMCC14734</strain>
    </source>
</reference>
<proteinExistence type="inferred from homology"/>
<evidence type="ECO:0000313" key="3">
    <source>
        <dbReference type="EMBL" id="MCX2982414.1"/>
    </source>
</evidence>
<dbReference type="RefSeq" id="WP_279246437.1">
    <property type="nucleotide sequence ID" value="NZ_SHNN01000003.1"/>
</dbReference>
<keyword evidence="4" id="KW-1185">Reference proteome</keyword>
<comment type="similarity">
    <text evidence="1 2">Belongs to the UPF0102 family.</text>
</comment>
<gene>
    <name evidence="3" type="ORF">EYC98_16240</name>
</gene>
<comment type="caution">
    <text evidence="3">The sequence shown here is derived from an EMBL/GenBank/DDBJ whole genome shotgun (WGS) entry which is preliminary data.</text>
</comment>
<dbReference type="NCBIfam" id="NF009150">
    <property type="entry name" value="PRK12497.1-3"/>
    <property type="match status" value="1"/>
</dbReference>
<dbReference type="Pfam" id="PF02021">
    <property type="entry name" value="UPF0102"/>
    <property type="match status" value="1"/>
</dbReference>
<evidence type="ECO:0000256" key="1">
    <source>
        <dbReference type="ARBA" id="ARBA00006738"/>
    </source>
</evidence>
<dbReference type="Proteomes" id="UP001143362">
    <property type="component" value="Unassembled WGS sequence"/>
</dbReference>
<evidence type="ECO:0000313" key="4">
    <source>
        <dbReference type="Proteomes" id="UP001143362"/>
    </source>
</evidence>
<sequence length="118" mass="13708">MATGKPYEDLAVQHLTRAGMTILERNYRSKLGEIDIIGKLENHLIFVEVRYRSNPRYASAAQSVTSAKQRRIIRTAQFYLQRRWRGREPACRFDVIAIEPGITPDQTEVQWLQNAFTL</sequence>
<dbReference type="InterPro" id="IPR011856">
    <property type="entry name" value="tRNA_endonuc-like_dom_sf"/>
</dbReference>
<dbReference type="NCBIfam" id="TIGR00252">
    <property type="entry name" value="YraN family protein"/>
    <property type="match status" value="1"/>
</dbReference>
<accession>A0ABT3TK61</accession>